<reference evidence="1 2" key="1">
    <citation type="journal article" date="2015" name="Nature">
        <title>rRNA introns, odd ribosomes, and small enigmatic genomes across a large radiation of phyla.</title>
        <authorList>
            <person name="Brown C.T."/>
            <person name="Hug L.A."/>
            <person name="Thomas B.C."/>
            <person name="Sharon I."/>
            <person name="Castelle C.J."/>
            <person name="Singh A."/>
            <person name="Wilkins M.J."/>
            <person name="Williams K.H."/>
            <person name="Banfield J.F."/>
        </authorList>
    </citation>
    <scope>NUCLEOTIDE SEQUENCE [LARGE SCALE GENOMIC DNA]</scope>
</reference>
<accession>A0A0G1HWK4</accession>
<comment type="caution">
    <text evidence="1">The sequence shown here is derived from an EMBL/GenBank/DDBJ whole genome shotgun (WGS) entry which is preliminary data.</text>
</comment>
<protein>
    <submittedName>
        <fullName evidence="1">Uncharacterized protein</fullName>
    </submittedName>
</protein>
<dbReference type="EMBL" id="LCIH01000013">
    <property type="protein sequence ID" value="KKT51310.1"/>
    <property type="molecule type" value="Genomic_DNA"/>
</dbReference>
<dbReference type="Proteomes" id="UP000034006">
    <property type="component" value="Unassembled WGS sequence"/>
</dbReference>
<sequence length="84" mass="9518">MRFDGKEKVLKGSNMNVYKYPGGSIPLRGNYEQIRHDFERKGFTQEATDEILFRLWGGIPAEATISLGEVVDRFHELVGSEVGE</sequence>
<organism evidence="1 2">
    <name type="scientific">Candidatus Collierbacteria bacterium GW2011_GWB2_44_22</name>
    <dbReference type="NCBI Taxonomy" id="1618387"/>
    <lineage>
        <taxon>Bacteria</taxon>
        <taxon>Candidatus Collieribacteriota</taxon>
    </lineage>
</organism>
<dbReference type="STRING" id="1618387.UW44_C0013G0030"/>
<dbReference type="AlphaFoldDB" id="A0A0G1HWK4"/>
<evidence type="ECO:0000313" key="1">
    <source>
        <dbReference type="EMBL" id="KKT51310.1"/>
    </source>
</evidence>
<name>A0A0G1HWK4_9BACT</name>
<gene>
    <name evidence="1" type="ORF">UW44_C0013G0030</name>
</gene>
<proteinExistence type="predicted"/>
<evidence type="ECO:0000313" key="2">
    <source>
        <dbReference type="Proteomes" id="UP000034006"/>
    </source>
</evidence>